<keyword evidence="1" id="KW-0472">Membrane</keyword>
<keyword evidence="3" id="KW-1185">Reference proteome</keyword>
<dbReference type="EMBL" id="BLXT01000055">
    <property type="protein sequence ID" value="GFN74089.1"/>
    <property type="molecule type" value="Genomic_DNA"/>
</dbReference>
<feature type="transmembrane region" description="Helical" evidence="1">
    <location>
        <begin position="27"/>
        <end position="51"/>
    </location>
</feature>
<evidence type="ECO:0000313" key="3">
    <source>
        <dbReference type="Proteomes" id="UP000735302"/>
    </source>
</evidence>
<evidence type="ECO:0000313" key="2">
    <source>
        <dbReference type="EMBL" id="GFN74089.1"/>
    </source>
</evidence>
<dbReference type="AlphaFoldDB" id="A0AAV3XSW1"/>
<feature type="transmembrane region" description="Helical" evidence="1">
    <location>
        <begin position="402"/>
        <end position="428"/>
    </location>
</feature>
<gene>
    <name evidence="2" type="ORF">PoB_000059500</name>
</gene>
<comment type="caution">
    <text evidence="2">The sequence shown here is derived from an EMBL/GenBank/DDBJ whole genome shotgun (WGS) entry which is preliminary data.</text>
</comment>
<reference evidence="2 3" key="1">
    <citation type="journal article" date="2021" name="Elife">
        <title>Chloroplast acquisition without the gene transfer in kleptoplastic sea slugs, Plakobranchus ocellatus.</title>
        <authorList>
            <person name="Maeda T."/>
            <person name="Takahashi S."/>
            <person name="Yoshida T."/>
            <person name="Shimamura S."/>
            <person name="Takaki Y."/>
            <person name="Nagai Y."/>
            <person name="Toyoda A."/>
            <person name="Suzuki Y."/>
            <person name="Arimoto A."/>
            <person name="Ishii H."/>
            <person name="Satoh N."/>
            <person name="Nishiyama T."/>
            <person name="Hasebe M."/>
            <person name="Maruyama T."/>
            <person name="Minagawa J."/>
            <person name="Obokata J."/>
            <person name="Shigenobu S."/>
        </authorList>
    </citation>
    <scope>NUCLEOTIDE SEQUENCE [LARGE SCALE GENOMIC DNA]</scope>
</reference>
<evidence type="ECO:0000256" key="1">
    <source>
        <dbReference type="SAM" id="Phobius"/>
    </source>
</evidence>
<sequence length="484" mass="54286">MVKAFRPSLEPPAHRQVRVTQTARPGLCLLVCAGVTALLIGGFVASGWNVYVNRFDKNRFRFSSGDEVAVSDVSSDFSSMYCDSYEVKLWAKGQVYLLPNKAKVNTSLIGQEECFSMLQIPGLAFRETSLYLLDQSELSFSVCRQNGSLQLPAEVIIMKGNTNLMNWRKNKECSDCTLHRVEIPLNALCGGDIEQREALSGEIDMVGTEDLTDYLKNEHLIKATLREHKERNVTQQKASEMSSIKVSRHFNAWNPAASSRPLQFNYTVKGNDKYFLIIFYGRPVGPESVFTNPGIQIQGRVKRTSFNLKDATQVCNLTMVHPYDFQSANSSFDSCLFDLPWGSDQDVVVHFGESLPHDHEDSCRKHELGARRDSGIHSGSSIVLSDPNHGQEGMVTKCHIRLVIWVCLFVVLPIVLGLVFSAVVGCFLCRSRPPQQFAARWRRHRHGKRKRNLGGEIRVKDNEVLVDAEVLPEGDQSTMAIQGE</sequence>
<name>A0AAV3XSW1_9GAST</name>
<keyword evidence="1" id="KW-1133">Transmembrane helix</keyword>
<organism evidence="2 3">
    <name type="scientific">Plakobranchus ocellatus</name>
    <dbReference type="NCBI Taxonomy" id="259542"/>
    <lineage>
        <taxon>Eukaryota</taxon>
        <taxon>Metazoa</taxon>
        <taxon>Spiralia</taxon>
        <taxon>Lophotrochozoa</taxon>
        <taxon>Mollusca</taxon>
        <taxon>Gastropoda</taxon>
        <taxon>Heterobranchia</taxon>
        <taxon>Euthyneura</taxon>
        <taxon>Panpulmonata</taxon>
        <taxon>Sacoglossa</taxon>
        <taxon>Placobranchoidea</taxon>
        <taxon>Plakobranchidae</taxon>
        <taxon>Plakobranchus</taxon>
    </lineage>
</organism>
<proteinExistence type="predicted"/>
<dbReference type="Proteomes" id="UP000735302">
    <property type="component" value="Unassembled WGS sequence"/>
</dbReference>
<protein>
    <submittedName>
        <fullName evidence="2">Uncharacterized protein</fullName>
    </submittedName>
</protein>
<keyword evidence="1" id="KW-0812">Transmembrane</keyword>
<accession>A0AAV3XSW1</accession>